<accession>A0A0P6S2G8</accession>
<dbReference type="AlphaFoldDB" id="A0A0P6S2G8"/>
<reference evidence="2 3" key="1">
    <citation type="submission" date="2015-08" db="EMBL/GenBank/DDBJ databases">
        <title>Genome sequence of Streptococcus phocae subsp. phocae ATCC 51973T isolated from liver specimen obtained from seal.</title>
        <authorList>
            <person name="Avendano-Herrera R."/>
        </authorList>
    </citation>
    <scope>NUCLEOTIDE SEQUENCE [LARGE SCALE GENOMIC DNA]</scope>
    <source>
        <strain evidence="2 3">ATCC 51973</strain>
    </source>
</reference>
<evidence type="ECO:0000313" key="2">
    <source>
        <dbReference type="EMBL" id="KPJ22284.1"/>
    </source>
</evidence>
<evidence type="ECO:0008006" key="4">
    <source>
        <dbReference type="Google" id="ProtNLM"/>
    </source>
</evidence>
<gene>
    <name evidence="2" type="ORF">AKK44_05325</name>
</gene>
<dbReference type="InterPro" id="IPR005531">
    <property type="entry name" value="Asp23"/>
</dbReference>
<protein>
    <recommendedName>
        <fullName evidence="4">Alkaline-shock protein</fullName>
    </recommendedName>
</protein>
<dbReference type="PANTHER" id="PTHR34297:SF1">
    <property type="entry name" value="ASP23_GLS24 FAMILY ENVELOPE STRESS RESPONSE PROTEIN"/>
    <property type="match status" value="1"/>
</dbReference>
<evidence type="ECO:0000256" key="1">
    <source>
        <dbReference type="ARBA" id="ARBA00005721"/>
    </source>
</evidence>
<dbReference type="STRING" id="119224.AKK44_05325"/>
<dbReference type="EMBL" id="LHQM01000020">
    <property type="protein sequence ID" value="KPJ22284.1"/>
    <property type="molecule type" value="Genomic_DNA"/>
</dbReference>
<dbReference type="PATRIC" id="fig|119224.3.peg.606"/>
<sequence length="129" mass="14014">MTTEHIGDIVISPRVLEVITGIAAIQVEGVHSLHNKKMADSFNKASLGKGVYLKTDDDGTVTVDIHVYLQYGVNVPAVSMAIQKAVKSAVYDMAEVTIAAVNIRVEGIVPEKTPKPEMKSLFDEDFLDD</sequence>
<organism evidence="2 3">
    <name type="scientific">Streptococcus phocae</name>
    <dbReference type="NCBI Taxonomy" id="119224"/>
    <lineage>
        <taxon>Bacteria</taxon>
        <taxon>Bacillati</taxon>
        <taxon>Bacillota</taxon>
        <taxon>Bacilli</taxon>
        <taxon>Lactobacillales</taxon>
        <taxon>Streptococcaceae</taxon>
        <taxon>Streptococcus</taxon>
    </lineage>
</organism>
<proteinExistence type="inferred from homology"/>
<evidence type="ECO:0000313" key="3">
    <source>
        <dbReference type="Proteomes" id="UP000049578"/>
    </source>
</evidence>
<dbReference type="PANTHER" id="PTHR34297">
    <property type="entry name" value="HYPOTHETICAL CYTOSOLIC PROTEIN-RELATED"/>
    <property type="match status" value="1"/>
</dbReference>
<dbReference type="Pfam" id="PF03780">
    <property type="entry name" value="Asp23"/>
    <property type="match status" value="1"/>
</dbReference>
<comment type="similarity">
    <text evidence="1">Belongs to the asp23 family.</text>
</comment>
<dbReference type="RefSeq" id="WP_054278823.1">
    <property type="nucleotide sequence ID" value="NZ_LHQM01000020.1"/>
</dbReference>
<keyword evidence="3" id="KW-1185">Reference proteome</keyword>
<dbReference type="Proteomes" id="UP000049578">
    <property type="component" value="Unassembled WGS sequence"/>
</dbReference>
<name>A0A0P6S2G8_9STRE</name>
<comment type="caution">
    <text evidence="2">The sequence shown here is derived from an EMBL/GenBank/DDBJ whole genome shotgun (WGS) entry which is preliminary data.</text>
</comment>